<evidence type="ECO:0000313" key="2">
    <source>
        <dbReference type="Proteomes" id="UP000480425"/>
    </source>
</evidence>
<comment type="caution">
    <text evidence="1">The sequence shown here is derived from an EMBL/GenBank/DDBJ whole genome shotgun (WGS) entry which is preliminary data.</text>
</comment>
<dbReference type="RefSeq" id="WP_153123817.1">
    <property type="nucleotide sequence ID" value="NZ_VZCB01000063.1"/>
</dbReference>
<evidence type="ECO:0000313" key="1">
    <source>
        <dbReference type="EMBL" id="MQN80962.1"/>
    </source>
</evidence>
<sequence>MRKITVLYDGTLYTYVWLKAILTLKSYFRERGYKLELLNILSYLPVAGLCNKQLDEALKLREFDILLLAFHHSTSDLGKMASEERIELLKRLKAKSNRLVWLDTADSTGSCVFDILPVVDKYLKKQLCHDLSLYKQNLYLDRVYVDFYAKQQSVEAPADDGHQCLLQDKYIGKIGVSWNIGLNDFLSPKILRLIPNGMCYPKIERFSTERQYDIFFNGTVKYSSLVSYQRLKVCDYLKANELSKNIPNPGLKMSHKEYIEYMKNSKACISPFGWGEICYRDFESFFYGATLLKPTVDHMDTFPNFFIKNETYIPIDWNFDNINDVFELVGSEQYKEVAKNGQELFLDYINGKKDEIVDHILNSIMN</sequence>
<accession>A0A6G1U089</accession>
<dbReference type="EMBL" id="VZCB01000063">
    <property type="protein sequence ID" value="MQN80962.1"/>
    <property type="molecule type" value="Genomic_DNA"/>
</dbReference>
<protein>
    <recommendedName>
        <fullName evidence="3">Glycosyltransferase family 1 protein</fullName>
    </recommendedName>
</protein>
<dbReference type="OrthoDB" id="7052726at2"/>
<reference evidence="1 2" key="1">
    <citation type="submission" date="2019-09" db="EMBL/GenBank/DDBJ databases">
        <title>Distinct polysaccharide growth profiles of human intestinal Prevotella copri isolates.</title>
        <authorList>
            <person name="Fehlner-Peach H."/>
            <person name="Magnabosco C."/>
            <person name="Raghavan V."/>
            <person name="Scher J.U."/>
            <person name="Tett A."/>
            <person name="Cox L.M."/>
            <person name="Gottsegen C."/>
            <person name="Watters A."/>
            <person name="Wiltshire- Gordon J.D."/>
            <person name="Segata N."/>
            <person name="Bonneau R."/>
            <person name="Littman D.R."/>
        </authorList>
    </citation>
    <scope>NUCLEOTIDE SEQUENCE [LARGE SCALE GENOMIC DNA]</scope>
    <source>
        <strain evidence="2">iA622</strain>
    </source>
</reference>
<dbReference type="AlphaFoldDB" id="A0A6G1U089"/>
<gene>
    <name evidence="1" type="ORF">F7D73_08345</name>
</gene>
<name>A0A6G1U089_9BACT</name>
<proteinExistence type="predicted"/>
<evidence type="ECO:0008006" key="3">
    <source>
        <dbReference type="Google" id="ProtNLM"/>
    </source>
</evidence>
<organism evidence="1 2">
    <name type="scientific">Segatella copri</name>
    <dbReference type="NCBI Taxonomy" id="165179"/>
    <lineage>
        <taxon>Bacteria</taxon>
        <taxon>Pseudomonadati</taxon>
        <taxon>Bacteroidota</taxon>
        <taxon>Bacteroidia</taxon>
        <taxon>Bacteroidales</taxon>
        <taxon>Prevotellaceae</taxon>
        <taxon>Segatella</taxon>
    </lineage>
</organism>
<dbReference type="Proteomes" id="UP000480425">
    <property type="component" value="Unassembled WGS sequence"/>
</dbReference>